<sequence length="202" mass="22910">MRSLLRRFRRTPSPKPLRDGSSAASGEESAQCTSHSRFTRSSRVVQTVSAIKPVYEPPETPTRSRRRDRLKTYLSRRRQTKPKGTSYLWPAMLSAEKDEIRSSDDTEADDVYMVDFHSDSDSDDDSLFEDSHVTPPVAIPESYRRQDRLGGIIVAGARVLFTYAGFKRRQIMLSKLQSVPECEQLEGALGLHREQIIIGAFC</sequence>
<keyword evidence="3" id="KW-1185">Reference proteome</keyword>
<gene>
    <name evidence="2" type="ORF">PHMEG_00027121</name>
</gene>
<dbReference type="EMBL" id="NBNE01006817">
    <property type="protein sequence ID" value="OWZ01478.1"/>
    <property type="molecule type" value="Genomic_DNA"/>
</dbReference>
<accession>A0A225V9B7</accession>
<feature type="region of interest" description="Disordered" evidence="1">
    <location>
        <begin position="1"/>
        <end position="43"/>
    </location>
</feature>
<dbReference type="OrthoDB" id="127096at2759"/>
<dbReference type="Proteomes" id="UP000198211">
    <property type="component" value="Unassembled WGS sequence"/>
</dbReference>
<reference evidence="3" key="1">
    <citation type="submission" date="2017-03" db="EMBL/GenBank/DDBJ databases">
        <title>Phytopthora megakarya and P. palmivora, two closely related causual agents of cacao black pod achieved similar genome size and gene model numbers by different mechanisms.</title>
        <authorList>
            <person name="Ali S."/>
            <person name="Shao J."/>
            <person name="Larry D.J."/>
            <person name="Kronmiller B."/>
            <person name="Shen D."/>
            <person name="Strem M.D."/>
            <person name="Melnick R.L."/>
            <person name="Guiltinan M.J."/>
            <person name="Tyler B.M."/>
            <person name="Meinhardt L.W."/>
            <person name="Bailey B.A."/>
        </authorList>
    </citation>
    <scope>NUCLEOTIDE SEQUENCE [LARGE SCALE GENOMIC DNA]</scope>
    <source>
        <strain evidence="3">zdho120</strain>
    </source>
</reference>
<feature type="compositionally biased region" description="Low complexity" evidence="1">
    <location>
        <begin position="20"/>
        <end position="30"/>
    </location>
</feature>
<organism evidence="2 3">
    <name type="scientific">Phytophthora megakarya</name>
    <dbReference type="NCBI Taxonomy" id="4795"/>
    <lineage>
        <taxon>Eukaryota</taxon>
        <taxon>Sar</taxon>
        <taxon>Stramenopiles</taxon>
        <taxon>Oomycota</taxon>
        <taxon>Peronosporomycetes</taxon>
        <taxon>Peronosporales</taxon>
        <taxon>Peronosporaceae</taxon>
        <taxon>Phytophthora</taxon>
    </lineage>
</organism>
<comment type="caution">
    <text evidence="2">The sequence shown here is derived from an EMBL/GenBank/DDBJ whole genome shotgun (WGS) entry which is preliminary data.</text>
</comment>
<proteinExistence type="predicted"/>
<name>A0A225V9B7_9STRA</name>
<protein>
    <submittedName>
        <fullName evidence="2">Uncharacterized protein</fullName>
    </submittedName>
</protein>
<feature type="compositionally biased region" description="Polar residues" evidence="1">
    <location>
        <begin position="31"/>
        <end position="43"/>
    </location>
</feature>
<dbReference type="AlphaFoldDB" id="A0A225V9B7"/>
<evidence type="ECO:0000313" key="3">
    <source>
        <dbReference type="Proteomes" id="UP000198211"/>
    </source>
</evidence>
<feature type="compositionally biased region" description="Basic residues" evidence="1">
    <location>
        <begin position="1"/>
        <end position="12"/>
    </location>
</feature>
<evidence type="ECO:0000313" key="2">
    <source>
        <dbReference type="EMBL" id="OWZ01478.1"/>
    </source>
</evidence>
<evidence type="ECO:0000256" key="1">
    <source>
        <dbReference type="SAM" id="MobiDB-lite"/>
    </source>
</evidence>